<feature type="region of interest" description="Disordered" evidence="1">
    <location>
        <begin position="1"/>
        <end position="20"/>
    </location>
</feature>
<evidence type="ECO:0000313" key="3">
    <source>
        <dbReference type="Proteomes" id="UP000314294"/>
    </source>
</evidence>
<dbReference type="Proteomes" id="UP000314294">
    <property type="component" value="Unassembled WGS sequence"/>
</dbReference>
<evidence type="ECO:0000313" key="2">
    <source>
        <dbReference type="EMBL" id="TNN50507.1"/>
    </source>
</evidence>
<sequence>MKEKLKEDEKKMKEKKMKEKMQFAVPSFPSPGFPTQTYPPASRLPLENKAWKRIPGVTGPHRQVFILVFTRWSGGFLSMKGRAEERGEEGAAEEEEKKIRWLPANLARLHAIPLAVGVRSRPAAFLILRQGVPLGYLAPRISLQWSPGVPAAAVPSTRRPSTALGRRESPVSESSSSSSTLVSLRASLEEGRSKTKSSLKTGLGEHFFTWVFFLHTRFFPWYMFTLTYGSVGGQREDKSNTRLNARSISLQRVAERLIVPPDRYGNRQSGSDACWDMRGWLCTQGVCACHWRALHHILIRLLQRGAAVITASLRRRSNQSGPGCREEEEEEEDDLICLRDGSVCTRLGKVASFEDDHGQRVGGGLDTPLRQVDPGQGHEGLSDDLIAGEPIEAQHHELKGQLRHSGERDPVEAEGLVEGGVQSLPQHSGLHAVLLLRQQGQLDVRVGGQRLLVGRSQAMGFLDPREINQSDTNGSQTQDLMFTKKAPLPTKP</sequence>
<organism evidence="2 3">
    <name type="scientific">Liparis tanakae</name>
    <name type="common">Tanaka's snailfish</name>
    <dbReference type="NCBI Taxonomy" id="230148"/>
    <lineage>
        <taxon>Eukaryota</taxon>
        <taxon>Metazoa</taxon>
        <taxon>Chordata</taxon>
        <taxon>Craniata</taxon>
        <taxon>Vertebrata</taxon>
        <taxon>Euteleostomi</taxon>
        <taxon>Actinopterygii</taxon>
        <taxon>Neopterygii</taxon>
        <taxon>Teleostei</taxon>
        <taxon>Neoteleostei</taxon>
        <taxon>Acanthomorphata</taxon>
        <taxon>Eupercaria</taxon>
        <taxon>Perciformes</taxon>
        <taxon>Cottioidei</taxon>
        <taxon>Cottales</taxon>
        <taxon>Liparidae</taxon>
        <taxon>Liparis</taxon>
    </lineage>
</organism>
<dbReference type="EMBL" id="SRLO01000615">
    <property type="protein sequence ID" value="TNN50507.1"/>
    <property type="molecule type" value="Genomic_DNA"/>
</dbReference>
<proteinExistence type="predicted"/>
<feature type="compositionally biased region" description="Polar residues" evidence="1">
    <location>
        <begin position="469"/>
        <end position="480"/>
    </location>
</feature>
<protein>
    <submittedName>
        <fullName evidence="2">Uncharacterized protein</fullName>
    </submittedName>
</protein>
<gene>
    <name evidence="2" type="ORF">EYF80_039317</name>
</gene>
<name>A0A4Z2GAA5_9TELE</name>
<feature type="region of interest" description="Disordered" evidence="1">
    <location>
        <begin position="150"/>
        <end position="178"/>
    </location>
</feature>
<accession>A0A4Z2GAA5</accession>
<comment type="caution">
    <text evidence="2">The sequence shown here is derived from an EMBL/GenBank/DDBJ whole genome shotgun (WGS) entry which is preliminary data.</text>
</comment>
<feature type="region of interest" description="Disordered" evidence="1">
    <location>
        <begin position="464"/>
        <end position="492"/>
    </location>
</feature>
<reference evidence="2 3" key="1">
    <citation type="submission" date="2019-03" db="EMBL/GenBank/DDBJ databases">
        <title>First draft genome of Liparis tanakae, snailfish: a comprehensive survey of snailfish specific genes.</title>
        <authorList>
            <person name="Kim W."/>
            <person name="Song I."/>
            <person name="Jeong J.-H."/>
            <person name="Kim D."/>
            <person name="Kim S."/>
            <person name="Ryu S."/>
            <person name="Song J.Y."/>
            <person name="Lee S.K."/>
        </authorList>
    </citation>
    <scope>NUCLEOTIDE SEQUENCE [LARGE SCALE GENOMIC DNA]</scope>
    <source>
        <tissue evidence="2">Muscle</tissue>
    </source>
</reference>
<keyword evidence="3" id="KW-1185">Reference proteome</keyword>
<evidence type="ECO:0000256" key="1">
    <source>
        <dbReference type="SAM" id="MobiDB-lite"/>
    </source>
</evidence>
<dbReference type="AlphaFoldDB" id="A0A4Z2GAA5"/>